<evidence type="ECO:0000256" key="1">
    <source>
        <dbReference type="SAM" id="MobiDB-lite"/>
    </source>
</evidence>
<comment type="caution">
    <text evidence="3">The sequence shown here is derived from an EMBL/GenBank/DDBJ whole genome shotgun (WGS) entry which is preliminary data.</text>
</comment>
<reference evidence="3" key="1">
    <citation type="submission" date="2020-11" db="EMBL/GenBank/DDBJ databases">
        <title>Nocardioides sp. CBS4Y-1, whole genome shotgun sequence.</title>
        <authorList>
            <person name="Tuo L."/>
        </authorList>
    </citation>
    <scope>NUCLEOTIDE SEQUENCE</scope>
    <source>
        <strain evidence="3">CBS4Y-1</strain>
    </source>
</reference>
<organism evidence="3 4">
    <name type="scientific">Nocardioides acrostichi</name>
    <dbReference type="NCBI Taxonomy" id="2784339"/>
    <lineage>
        <taxon>Bacteria</taxon>
        <taxon>Bacillati</taxon>
        <taxon>Actinomycetota</taxon>
        <taxon>Actinomycetes</taxon>
        <taxon>Propionibacteriales</taxon>
        <taxon>Nocardioidaceae</taxon>
        <taxon>Nocardioides</taxon>
    </lineage>
</organism>
<gene>
    <name evidence="3" type="ORF">ISG29_02990</name>
</gene>
<proteinExistence type="predicted"/>
<dbReference type="AlphaFoldDB" id="A0A930UZW1"/>
<sequence length="546" mass="55495">MTDAEHPDQPPAGDSTPEYLESGGGAPAAAEPEPRPRRKRGLLLAGGGALALALAGGATAAALWYTSDGSQAAEAFPSTSVAYIGVTLDPSGQQKLEALETLKKFPAISDKLGLDGSVSDIDVKEKIADAILDSAPEGCDLTYADDIEPWLGDRFGVAVVPVDDKPQPVGAIEITDADKAEAGVKALTECGGDASGDAGATKVEGDWLLVGESSDILDSVASQVDDGTLADDSDFASITGEAGDQGIVTGYAAPAAGRYLTDLVQGELGSSSPLGGDASSQLSDQLEDFEGAALQARFSDGGLEVEAAGTIPQSALSGLSGAEKIGDKVTALPDDTALVYGIGFGDDWLTTMLDQLGTMTGMSGDELDSQLQSSAGVSVDQIQSAIGNGIVLAVGPDVDTDALTSGDLTALPIALGVEGDQDDVEQLLYDLRPVLGPFATPLTSTDEGDGLTVIGPDDTWRKAVAEGGDLGGNDTFSGVVNDAGDASGVLYLNFDALTQMLQGSPLGDMSESQQVFDNLEPLSAIGMSATRDGDTSHVMVRVSTDD</sequence>
<evidence type="ECO:0000256" key="2">
    <source>
        <dbReference type="SAM" id="Phobius"/>
    </source>
</evidence>
<dbReference type="InterPro" id="IPR021787">
    <property type="entry name" value="DUF3352"/>
</dbReference>
<keyword evidence="2" id="KW-0472">Membrane</keyword>
<feature type="region of interest" description="Disordered" evidence="1">
    <location>
        <begin position="1"/>
        <end position="41"/>
    </location>
</feature>
<keyword evidence="2" id="KW-1133">Transmembrane helix</keyword>
<evidence type="ECO:0000313" key="4">
    <source>
        <dbReference type="Proteomes" id="UP000656804"/>
    </source>
</evidence>
<feature type="transmembrane region" description="Helical" evidence="2">
    <location>
        <begin position="42"/>
        <end position="65"/>
    </location>
</feature>
<evidence type="ECO:0000313" key="3">
    <source>
        <dbReference type="EMBL" id="MBF4160639.1"/>
    </source>
</evidence>
<keyword evidence="4" id="KW-1185">Reference proteome</keyword>
<accession>A0A930UZW1</accession>
<name>A0A930UZW1_9ACTN</name>
<dbReference type="RefSeq" id="WP_194501842.1">
    <property type="nucleotide sequence ID" value="NZ_JADIVZ010000001.1"/>
</dbReference>
<dbReference type="EMBL" id="JADIVZ010000001">
    <property type="protein sequence ID" value="MBF4160639.1"/>
    <property type="molecule type" value="Genomic_DNA"/>
</dbReference>
<protein>
    <submittedName>
        <fullName evidence="3">DUF3352 domain-containing protein</fullName>
    </submittedName>
</protein>
<keyword evidence="2" id="KW-0812">Transmembrane</keyword>
<dbReference type="Proteomes" id="UP000656804">
    <property type="component" value="Unassembled WGS sequence"/>
</dbReference>
<dbReference type="Pfam" id="PF11832">
    <property type="entry name" value="DUF3352"/>
    <property type="match status" value="1"/>
</dbReference>